<dbReference type="Gene3D" id="3.30.360.10">
    <property type="entry name" value="Dihydrodipicolinate Reductase, domain 2"/>
    <property type="match status" value="1"/>
</dbReference>
<dbReference type="PANTHER" id="PTHR43377:SF6">
    <property type="entry name" value="GFO_IDH_MOCA-LIKE OXIDOREDUCTASE N-TERMINAL DOMAIN-CONTAINING PROTEIN"/>
    <property type="match status" value="1"/>
</dbReference>
<evidence type="ECO:0000313" key="3">
    <source>
        <dbReference type="Proteomes" id="UP001595699"/>
    </source>
</evidence>
<dbReference type="InterPro" id="IPR051450">
    <property type="entry name" value="Gfo/Idh/MocA_Oxidoreductases"/>
</dbReference>
<evidence type="ECO:0000313" key="2">
    <source>
        <dbReference type="EMBL" id="MFC3765408.1"/>
    </source>
</evidence>
<reference evidence="3" key="1">
    <citation type="journal article" date="2019" name="Int. J. Syst. Evol. Microbiol.">
        <title>The Global Catalogue of Microorganisms (GCM) 10K type strain sequencing project: providing services to taxonomists for standard genome sequencing and annotation.</title>
        <authorList>
            <consortium name="The Broad Institute Genomics Platform"/>
            <consortium name="The Broad Institute Genome Sequencing Center for Infectious Disease"/>
            <person name="Wu L."/>
            <person name="Ma J."/>
        </authorList>
    </citation>
    <scope>NUCLEOTIDE SEQUENCE [LARGE SCALE GENOMIC DNA]</scope>
    <source>
        <strain evidence="3">CGMCC 4.7241</strain>
    </source>
</reference>
<dbReference type="PANTHER" id="PTHR43377">
    <property type="entry name" value="BILIVERDIN REDUCTASE A"/>
    <property type="match status" value="1"/>
</dbReference>
<name>A0ABV7YKC4_9ACTN</name>
<dbReference type="RefSeq" id="WP_205121210.1">
    <property type="nucleotide sequence ID" value="NZ_JAFBCM010000001.1"/>
</dbReference>
<sequence length="307" mass="33069">MIAVIGLGDWGSKHLATLGSLVGPAEVVGVDDCPDRRSAAEQLGFRTVAAVDQLPEDISSAVVATPTPTHAAIAAPLLEQGVALLVEKPLAADCQEAGQLVRLAELRGVPLMVGHVFLFQRAYARLRETLAGLGPLRTLSIERRTPGLVKRESGAWLELAPHEIATALDLGALADRVDVEPLRRWSVTGVGREDGASGRFTTDSTTVEISCSWLSAVRSRRVWAIAESGQALLVDDGREQWLAVWSGQSTWTRREPIEPTWEDVSGPPPLRTEWESFLAAMHEGGPIRSDGRLGLRVVELLTKGEST</sequence>
<accession>A0ABV7YKC4</accession>
<feature type="domain" description="Gfo/Idh/MocA-like oxidoreductase N-terminal" evidence="1">
    <location>
        <begin position="2"/>
        <end position="115"/>
    </location>
</feature>
<organism evidence="2 3">
    <name type="scientific">Tenggerimyces flavus</name>
    <dbReference type="NCBI Taxonomy" id="1708749"/>
    <lineage>
        <taxon>Bacteria</taxon>
        <taxon>Bacillati</taxon>
        <taxon>Actinomycetota</taxon>
        <taxon>Actinomycetes</taxon>
        <taxon>Propionibacteriales</taxon>
        <taxon>Nocardioidaceae</taxon>
        <taxon>Tenggerimyces</taxon>
    </lineage>
</organism>
<dbReference type="InterPro" id="IPR000683">
    <property type="entry name" value="Gfo/Idh/MocA-like_OxRdtase_N"/>
</dbReference>
<dbReference type="Proteomes" id="UP001595699">
    <property type="component" value="Unassembled WGS sequence"/>
</dbReference>
<protein>
    <submittedName>
        <fullName evidence="2">Gfo/Idh/MocA family protein</fullName>
    </submittedName>
</protein>
<dbReference type="EMBL" id="JBHRZH010000037">
    <property type="protein sequence ID" value="MFC3765408.1"/>
    <property type="molecule type" value="Genomic_DNA"/>
</dbReference>
<dbReference type="Pfam" id="PF01408">
    <property type="entry name" value="GFO_IDH_MocA"/>
    <property type="match status" value="1"/>
</dbReference>
<dbReference type="InterPro" id="IPR036291">
    <property type="entry name" value="NAD(P)-bd_dom_sf"/>
</dbReference>
<dbReference type="Gene3D" id="3.40.50.720">
    <property type="entry name" value="NAD(P)-binding Rossmann-like Domain"/>
    <property type="match status" value="1"/>
</dbReference>
<dbReference type="SUPFAM" id="SSF51735">
    <property type="entry name" value="NAD(P)-binding Rossmann-fold domains"/>
    <property type="match status" value="1"/>
</dbReference>
<comment type="caution">
    <text evidence="2">The sequence shown here is derived from an EMBL/GenBank/DDBJ whole genome shotgun (WGS) entry which is preliminary data.</text>
</comment>
<proteinExistence type="predicted"/>
<gene>
    <name evidence="2" type="ORF">ACFOUW_31565</name>
</gene>
<evidence type="ECO:0000259" key="1">
    <source>
        <dbReference type="Pfam" id="PF01408"/>
    </source>
</evidence>
<keyword evidence="3" id="KW-1185">Reference proteome</keyword>